<dbReference type="Gene3D" id="3.80.10.10">
    <property type="entry name" value="Ribonuclease Inhibitor"/>
    <property type="match status" value="1"/>
</dbReference>
<evidence type="ECO:0000256" key="1">
    <source>
        <dbReference type="SAM" id="Phobius"/>
    </source>
</evidence>
<evidence type="ECO:0000313" key="4">
    <source>
        <dbReference type="Proteomes" id="UP000735874"/>
    </source>
</evidence>
<dbReference type="InterPro" id="IPR032675">
    <property type="entry name" value="LRR_dom_sf"/>
</dbReference>
<sequence length="157" mass="17691">MALAQTDSVSRQLAKLGMKIGDLAFETVLLIQILEAGSPTPIVAIFTIIIASNALACATTMFLPFQRIGLIETLVDLLFDLLIVVVLPDELRRCTELRHLTLEYTHTQTLPDWFKGFTELEFLHLESKFTSPFVVLPDDIFRDIFQLSTISIDSNDY</sequence>
<feature type="transmembrane region" description="Helical" evidence="1">
    <location>
        <begin position="42"/>
        <end position="63"/>
    </location>
</feature>
<dbReference type="EMBL" id="RCMG01000903">
    <property type="protein sequence ID" value="KAG2842849.1"/>
    <property type="molecule type" value="Genomic_DNA"/>
</dbReference>
<organism evidence="2 4">
    <name type="scientific">Phytophthora cactorum</name>
    <dbReference type="NCBI Taxonomy" id="29920"/>
    <lineage>
        <taxon>Eukaryota</taxon>
        <taxon>Sar</taxon>
        <taxon>Stramenopiles</taxon>
        <taxon>Oomycota</taxon>
        <taxon>Peronosporomycetes</taxon>
        <taxon>Peronosporales</taxon>
        <taxon>Peronosporaceae</taxon>
        <taxon>Phytophthora</taxon>
    </lineage>
</organism>
<keyword evidence="1" id="KW-0472">Membrane</keyword>
<evidence type="ECO:0000313" key="3">
    <source>
        <dbReference type="EMBL" id="KAG2894494.1"/>
    </source>
</evidence>
<name>A0A8T0YDU7_9STRA</name>
<dbReference type="EMBL" id="RCMI01000914">
    <property type="protein sequence ID" value="KAG2894494.1"/>
    <property type="molecule type" value="Genomic_DNA"/>
</dbReference>
<proteinExistence type="predicted"/>
<dbReference type="AlphaFoldDB" id="A0A8T0YDU7"/>
<gene>
    <name evidence="2" type="ORF">PC113_g18730</name>
    <name evidence="3" type="ORF">PC115_g18126</name>
</gene>
<reference evidence="2" key="1">
    <citation type="submission" date="2018-10" db="EMBL/GenBank/DDBJ databases">
        <title>Effector identification in a new, highly contiguous assembly of the strawberry crown rot pathogen Phytophthora cactorum.</title>
        <authorList>
            <person name="Armitage A.D."/>
            <person name="Nellist C.F."/>
            <person name="Bates H."/>
            <person name="Vickerstaff R.J."/>
            <person name="Harrison R.J."/>
        </authorList>
    </citation>
    <scope>NUCLEOTIDE SEQUENCE</scope>
    <source>
        <strain evidence="2">15-7</strain>
        <strain evidence="3">4032</strain>
    </source>
</reference>
<comment type="caution">
    <text evidence="2">The sequence shown here is derived from an EMBL/GenBank/DDBJ whole genome shotgun (WGS) entry which is preliminary data.</text>
</comment>
<accession>A0A8T0YDU7</accession>
<keyword evidence="1" id="KW-1133">Transmembrane helix</keyword>
<dbReference type="SUPFAM" id="SSF52058">
    <property type="entry name" value="L domain-like"/>
    <property type="match status" value="1"/>
</dbReference>
<evidence type="ECO:0000313" key="2">
    <source>
        <dbReference type="EMBL" id="KAG2842849.1"/>
    </source>
</evidence>
<dbReference type="Proteomes" id="UP000735874">
    <property type="component" value="Unassembled WGS sequence"/>
</dbReference>
<keyword evidence="1" id="KW-0812">Transmembrane</keyword>
<protein>
    <submittedName>
        <fullName evidence="2">Uncharacterized protein</fullName>
    </submittedName>
</protein>
<dbReference type="Proteomes" id="UP000774804">
    <property type="component" value="Unassembled WGS sequence"/>
</dbReference>